<keyword evidence="1" id="KW-0812">Transmembrane</keyword>
<keyword evidence="1" id="KW-0249">Electron transport</keyword>
<evidence type="ECO:0000256" key="1">
    <source>
        <dbReference type="RuleBase" id="RU003779"/>
    </source>
</evidence>
<keyword evidence="1" id="KW-0479">Metal-binding</keyword>
<keyword evidence="1" id="KW-0408">Iron</keyword>
<dbReference type="Proteomes" id="UP000288805">
    <property type="component" value="Unassembled WGS sequence"/>
</dbReference>
<comment type="catalytic activity">
    <reaction evidence="1">
        <text>2 a ubiquinol + O2 = 2 a ubiquinone + 2 H2O</text>
        <dbReference type="Rhea" id="RHEA:30255"/>
        <dbReference type="Rhea" id="RHEA-COMP:9565"/>
        <dbReference type="Rhea" id="RHEA-COMP:9566"/>
        <dbReference type="ChEBI" id="CHEBI:15377"/>
        <dbReference type="ChEBI" id="CHEBI:15379"/>
        <dbReference type="ChEBI" id="CHEBI:16389"/>
        <dbReference type="ChEBI" id="CHEBI:17976"/>
        <dbReference type="EC" id="1.10.3.11"/>
    </reaction>
</comment>
<dbReference type="Pfam" id="PF01786">
    <property type="entry name" value="AOX"/>
    <property type="match status" value="1"/>
</dbReference>
<proteinExistence type="inferred from homology"/>
<protein>
    <recommendedName>
        <fullName evidence="1">Ubiquinol oxidase</fullName>
        <ecNumber evidence="1">1.10.3.11</ecNumber>
    </recommendedName>
</protein>
<dbReference type="GO" id="GO:0016020">
    <property type="term" value="C:membrane"/>
    <property type="evidence" value="ECO:0007669"/>
    <property type="project" value="UniProtKB-UniRule"/>
</dbReference>
<comment type="caution">
    <text evidence="2">The sequence shown here is derived from an EMBL/GenBank/DDBJ whole genome shotgun (WGS) entry which is preliminary data.</text>
</comment>
<comment type="cofactor">
    <cofactor evidence="1">
        <name>Fe cation</name>
        <dbReference type="ChEBI" id="CHEBI:24875"/>
    </cofactor>
    <text evidence="1">Binds 2 iron ions per subunit.</text>
</comment>
<keyword evidence="1" id="KW-0560">Oxidoreductase</keyword>
<dbReference type="PANTHER" id="PTHR31803:SF10">
    <property type="entry name" value="UBIQUINOL OXIDASE 4, CHLOROPLASTIC_CHROMOPLASTIC"/>
    <property type="match status" value="1"/>
</dbReference>
<accession>A0A438JGF3</accession>
<dbReference type="PANTHER" id="PTHR31803">
    <property type="entry name" value="ALTERNATIVE OXIDASE"/>
    <property type="match status" value="1"/>
</dbReference>
<comment type="similarity">
    <text evidence="1">Belongs to the alternative oxidase family.</text>
</comment>
<keyword evidence="1" id="KW-0472">Membrane</keyword>
<organism evidence="2 3">
    <name type="scientific">Vitis vinifera</name>
    <name type="common">Grape</name>
    <dbReference type="NCBI Taxonomy" id="29760"/>
    <lineage>
        <taxon>Eukaryota</taxon>
        <taxon>Viridiplantae</taxon>
        <taxon>Streptophyta</taxon>
        <taxon>Embryophyta</taxon>
        <taxon>Tracheophyta</taxon>
        <taxon>Spermatophyta</taxon>
        <taxon>Magnoliopsida</taxon>
        <taxon>eudicotyledons</taxon>
        <taxon>Gunneridae</taxon>
        <taxon>Pentapetalae</taxon>
        <taxon>rosids</taxon>
        <taxon>Vitales</taxon>
        <taxon>Vitaceae</taxon>
        <taxon>Viteae</taxon>
        <taxon>Vitis</taxon>
    </lineage>
</organism>
<reference evidence="2 3" key="1">
    <citation type="journal article" date="2018" name="PLoS Genet.">
        <title>Population sequencing reveals clonal diversity and ancestral inbreeding in the grapevine cultivar Chardonnay.</title>
        <authorList>
            <person name="Roach M.J."/>
            <person name="Johnson D.L."/>
            <person name="Bohlmann J."/>
            <person name="van Vuuren H.J."/>
            <person name="Jones S.J."/>
            <person name="Pretorius I.S."/>
            <person name="Schmidt S.A."/>
            <person name="Borneman A.R."/>
        </authorList>
    </citation>
    <scope>NUCLEOTIDE SEQUENCE [LARGE SCALE GENOMIC DNA]</scope>
    <source>
        <strain evidence="3">cv. Chardonnay</strain>
        <tissue evidence="2">Leaf</tissue>
    </source>
</reference>
<dbReference type="GO" id="GO:0102721">
    <property type="term" value="F:ubiquinol:oxygen oxidoreductase activity"/>
    <property type="evidence" value="ECO:0007669"/>
    <property type="project" value="UniProtKB-EC"/>
</dbReference>
<dbReference type="AlphaFoldDB" id="A0A438JGF3"/>
<evidence type="ECO:0000313" key="2">
    <source>
        <dbReference type="EMBL" id="RVX08034.1"/>
    </source>
</evidence>
<dbReference type="InterPro" id="IPR002680">
    <property type="entry name" value="AOX"/>
</dbReference>
<dbReference type="GO" id="GO:0098803">
    <property type="term" value="C:respiratory chain complex"/>
    <property type="evidence" value="ECO:0007669"/>
    <property type="project" value="UniProtKB-UniRule"/>
</dbReference>
<name>A0A438JGF3_VITVI</name>
<dbReference type="GO" id="GO:0009916">
    <property type="term" value="F:alternative oxidase activity"/>
    <property type="evidence" value="ECO:0007669"/>
    <property type="project" value="UniProtKB-UniRule"/>
</dbReference>
<keyword evidence="1" id="KW-0813">Transport</keyword>
<dbReference type="EC" id="1.10.3.11" evidence="1"/>
<gene>
    <name evidence="2" type="primary">AOX4_2</name>
    <name evidence="2" type="ORF">CK203_014653</name>
</gene>
<sequence length="176" mass="20355">MQITFLNVWRAMHMKLMTSLSRAKESACNIQRDKLKNLPAPEIAVRYYTEGDLYLFAFPFISFQMNFKTARAPKSRRPKIGNNQVLKHNNGFYYKFYLLLFTIFSFLSENLYDVFLNIRDDEAEHCKTMKPARLMGISGLLIHILRMPLMTSLAASCLKPDCEGIVDCIKKSVSSH</sequence>
<dbReference type="EMBL" id="QGNW01000043">
    <property type="protein sequence ID" value="RVX08034.1"/>
    <property type="molecule type" value="Genomic_DNA"/>
</dbReference>
<keyword evidence="1" id="KW-0679">Respiratory chain</keyword>
<evidence type="ECO:0000313" key="3">
    <source>
        <dbReference type="Proteomes" id="UP000288805"/>
    </source>
</evidence>
<dbReference type="GO" id="GO:0046872">
    <property type="term" value="F:metal ion binding"/>
    <property type="evidence" value="ECO:0007669"/>
    <property type="project" value="UniProtKB-UniRule"/>
</dbReference>